<dbReference type="RefSeq" id="WP_184810703.1">
    <property type="nucleotide sequence ID" value="NZ_JACHJQ010000003.1"/>
</dbReference>
<feature type="compositionally biased region" description="Gly residues" evidence="1">
    <location>
        <begin position="48"/>
        <end position="60"/>
    </location>
</feature>
<feature type="transmembrane region" description="Helical" evidence="2">
    <location>
        <begin position="72"/>
        <end position="98"/>
    </location>
</feature>
<feature type="compositionally biased region" description="Low complexity" evidence="1">
    <location>
        <begin position="1"/>
        <end position="38"/>
    </location>
</feature>
<name>A0A7W7Q3R5_9PSEU</name>
<dbReference type="EMBL" id="JACHJQ010000003">
    <property type="protein sequence ID" value="MBB4906500.1"/>
    <property type="molecule type" value="Genomic_DNA"/>
</dbReference>
<evidence type="ECO:0000313" key="3">
    <source>
        <dbReference type="EMBL" id="MBB4906500.1"/>
    </source>
</evidence>
<organism evidence="3 4">
    <name type="scientific">Actinophytocola algeriensis</name>
    <dbReference type="NCBI Taxonomy" id="1768010"/>
    <lineage>
        <taxon>Bacteria</taxon>
        <taxon>Bacillati</taxon>
        <taxon>Actinomycetota</taxon>
        <taxon>Actinomycetes</taxon>
        <taxon>Pseudonocardiales</taxon>
        <taxon>Pseudonocardiaceae</taxon>
    </lineage>
</organism>
<feature type="region of interest" description="Disordered" evidence="1">
    <location>
        <begin position="103"/>
        <end position="127"/>
    </location>
</feature>
<evidence type="ECO:0000256" key="2">
    <source>
        <dbReference type="SAM" id="Phobius"/>
    </source>
</evidence>
<reference evidence="3 4" key="1">
    <citation type="submission" date="2020-08" db="EMBL/GenBank/DDBJ databases">
        <title>Genomic Encyclopedia of Type Strains, Phase III (KMG-III): the genomes of soil and plant-associated and newly described type strains.</title>
        <authorList>
            <person name="Whitman W."/>
        </authorList>
    </citation>
    <scope>NUCLEOTIDE SEQUENCE [LARGE SCALE GENOMIC DNA]</scope>
    <source>
        <strain evidence="3 4">CECT 8960</strain>
    </source>
</reference>
<protein>
    <recommendedName>
        <fullName evidence="5">DUF4878 domain-containing protein</fullName>
    </recommendedName>
</protein>
<gene>
    <name evidence="3" type="ORF">FHR82_002720</name>
</gene>
<keyword evidence="2" id="KW-0472">Membrane</keyword>
<dbReference type="AlphaFoldDB" id="A0A7W7Q3R5"/>
<keyword evidence="4" id="KW-1185">Reference proteome</keyword>
<keyword evidence="2" id="KW-1133">Transmembrane helix</keyword>
<evidence type="ECO:0008006" key="5">
    <source>
        <dbReference type="Google" id="ProtNLM"/>
    </source>
</evidence>
<dbReference type="Proteomes" id="UP000520767">
    <property type="component" value="Unassembled WGS sequence"/>
</dbReference>
<feature type="region of interest" description="Disordered" evidence="1">
    <location>
        <begin position="1"/>
        <end position="65"/>
    </location>
</feature>
<sequence length="343" mass="35393">MTYPPQGPYGQQPDPYGQQQPQQQPQYGGGYQQPQTGQFGAYDPNAQYGGGYQQYGGLGGPPEPPKSKTGPIIAIVSIVVLLLGGLGITGFVAPGFFLSDDKEGSNNAGSGDSSSEKPTEKKDNGSQETIDKLVAAADDQDKSALRTLKCSAATDTVDSAIDAIDNIDSAEFGEVKDESDDEVTFTVTISFDGKTEDDTVTLKKDGDDWCWQDIEAGKPTGGDDSTTTEETTANDTTVTDPGGGGATGDSEGEQFVQSFLDKVNGGDGAGAAAMSCSDSTSQSDITEAATQGAVLEMDPAGTTADEAYVGSDLKGTLAGAAVTGRTSAFLEDGAWCIYTFFAS</sequence>
<evidence type="ECO:0000256" key="1">
    <source>
        <dbReference type="SAM" id="MobiDB-lite"/>
    </source>
</evidence>
<comment type="caution">
    <text evidence="3">The sequence shown here is derived from an EMBL/GenBank/DDBJ whole genome shotgun (WGS) entry which is preliminary data.</text>
</comment>
<feature type="compositionally biased region" description="Low complexity" evidence="1">
    <location>
        <begin position="222"/>
        <end position="240"/>
    </location>
</feature>
<feature type="compositionally biased region" description="Basic and acidic residues" evidence="1">
    <location>
        <begin position="114"/>
        <end position="127"/>
    </location>
</feature>
<feature type="region of interest" description="Disordered" evidence="1">
    <location>
        <begin position="216"/>
        <end position="250"/>
    </location>
</feature>
<evidence type="ECO:0000313" key="4">
    <source>
        <dbReference type="Proteomes" id="UP000520767"/>
    </source>
</evidence>
<proteinExistence type="predicted"/>
<accession>A0A7W7Q3R5</accession>
<dbReference type="SUPFAM" id="SSF81995">
    <property type="entry name" value="beta-sandwich domain of Sec23/24"/>
    <property type="match status" value="1"/>
</dbReference>
<keyword evidence="2" id="KW-0812">Transmembrane</keyword>